<name>A0A919BQK1_9GAMM</name>
<sequence>MGSQLIAHKEVAEQELTVAQLKRIYSMRQTRWGDNTPIVLFVLPSQHQDHKTFAHQTLKILPYKLERIWNKSTFSGLGVAPIVVNSPEEMLKAVAKTPGALGYMQEISRNEQVNVIKITK</sequence>
<accession>A0A919BQK1</accession>
<evidence type="ECO:0000259" key="1">
    <source>
        <dbReference type="Pfam" id="PF12849"/>
    </source>
</evidence>
<dbReference type="SUPFAM" id="SSF53850">
    <property type="entry name" value="Periplasmic binding protein-like II"/>
    <property type="match status" value="1"/>
</dbReference>
<keyword evidence="3" id="KW-1185">Reference proteome</keyword>
<dbReference type="Gene3D" id="3.40.190.10">
    <property type="entry name" value="Periplasmic binding protein-like II"/>
    <property type="match status" value="1"/>
</dbReference>
<evidence type="ECO:0000313" key="2">
    <source>
        <dbReference type="EMBL" id="GHG04407.1"/>
    </source>
</evidence>
<gene>
    <name evidence="2" type="ORF">GCM10017161_37440</name>
</gene>
<protein>
    <recommendedName>
        <fullName evidence="1">PBP domain-containing protein</fullName>
    </recommendedName>
</protein>
<proteinExistence type="predicted"/>
<reference evidence="2" key="1">
    <citation type="journal article" date="2014" name="Int. J. Syst. Evol. Microbiol.">
        <title>Complete genome sequence of Corynebacterium casei LMG S-19264T (=DSM 44701T), isolated from a smear-ripened cheese.</title>
        <authorList>
            <consortium name="US DOE Joint Genome Institute (JGI-PGF)"/>
            <person name="Walter F."/>
            <person name="Albersmeier A."/>
            <person name="Kalinowski J."/>
            <person name="Ruckert C."/>
        </authorList>
    </citation>
    <scope>NUCLEOTIDE SEQUENCE</scope>
    <source>
        <strain evidence="2">KCTC 42731</strain>
    </source>
</reference>
<organism evidence="2 3">
    <name type="scientific">Thalassotalea marina</name>
    <dbReference type="NCBI Taxonomy" id="1673741"/>
    <lineage>
        <taxon>Bacteria</taxon>
        <taxon>Pseudomonadati</taxon>
        <taxon>Pseudomonadota</taxon>
        <taxon>Gammaproteobacteria</taxon>
        <taxon>Alteromonadales</taxon>
        <taxon>Colwelliaceae</taxon>
        <taxon>Thalassotalea</taxon>
    </lineage>
</organism>
<dbReference type="Pfam" id="PF12849">
    <property type="entry name" value="PBP_like_2"/>
    <property type="match status" value="1"/>
</dbReference>
<reference evidence="2" key="2">
    <citation type="submission" date="2020-09" db="EMBL/GenBank/DDBJ databases">
        <authorList>
            <person name="Sun Q."/>
            <person name="Kim S."/>
        </authorList>
    </citation>
    <scope>NUCLEOTIDE SEQUENCE</scope>
    <source>
        <strain evidence="2">KCTC 42731</strain>
    </source>
</reference>
<feature type="domain" description="PBP" evidence="1">
    <location>
        <begin position="10"/>
        <end position="105"/>
    </location>
</feature>
<evidence type="ECO:0000313" key="3">
    <source>
        <dbReference type="Proteomes" id="UP000623842"/>
    </source>
</evidence>
<dbReference type="AlphaFoldDB" id="A0A919BQK1"/>
<dbReference type="EMBL" id="BNCK01000010">
    <property type="protein sequence ID" value="GHG04407.1"/>
    <property type="molecule type" value="Genomic_DNA"/>
</dbReference>
<comment type="caution">
    <text evidence="2">The sequence shown here is derived from an EMBL/GenBank/DDBJ whole genome shotgun (WGS) entry which is preliminary data.</text>
</comment>
<dbReference type="InterPro" id="IPR024370">
    <property type="entry name" value="PBP_domain"/>
</dbReference>
<dbReference type="Proteomes" id="UP000623842">
    <property type="component" value="Unassembled WGS sequence"/>
</dbReference>